<sequence length="577" mass="66361">MDVSTKHKVLLLVIIFLVYLSAHWSGVRSQYVINDDVRQQIYWMQKWQDPDLFENHYLTEYAKQYVPWGVKVIYRAASYFINPVQFSKVLSGLLFLMTAGSLFLLASRLGDELTGVVTVCVFLYFGFFLGAVSGGLSRGFVFPLLILYLFFLSGNEVFRAGIVIMVQALFNPYLCLLCLVTHSLFLLCTQWFCHFPRLRDVSWLNISSDRRERSQIPIGHLLLSIGPVCVGVVLLVVKYRLFTVPDFGEIVSYGEMVGNIEYTAAGRYEIIPVPSMFFECVRPFIQFPPLGVLSVIASVTGTLILAFVAVSGWNNQAVYQQIQRLEIFLYLLFASVFLYFLARLVLMDLFLPSRYMEYSLTVVYCVLTGMFVRSGMEYKQGIKKHTILLVILLVLLGTIRLNGIGIYDYTKQSSLYQFFLTTPKNCTIAGHPDIMDNIMTFSKRRAFVSYELSHTWYDQYWSTIKSRTYQFFNAYYSENPDELRDFCRKHKIDYMVVRESDFQENGLGGTADYFEPFGTYIQGLLRGKSSFAVFDETNFRPVYSQDGIRVLAFGTAQEQGYNMFDLRTTAENEHQGL</sequence>
<accession>M1PA95</accession>
<protein>
    <recommendedName>
        <fullName evidence="4">Glycosyltransferase RgtA/B/C/D-like domain-containing protein</fullName>
    </recommendedName>
</protein>
<dbReference type="KEGG" id="dsf:UWK_02007"/>
<dbReference type="HOGENOM" id="CLU_030557_0_0_7"/>
<dbReference type="AlphaFoldDB" id="M1PA95"/>
<keyword evidence="1" id="KW-0812">Transmembrane</keyword>
<feature type="transmembrane region" description="Helical" evidence="1">
    <location>
        <begin position="89"/>
        <end position="107"/>
    </location>
</feature>
<feature type="transmembrane region" description="Helical" evidence="1">
    <location>
        <begin position="170"/>
        <end position="195"/>
    </location>
</feature>
<dbReference type="EMBL" id="CP003985">
    <property type="protein sequence ID" value="AGF78557.1"/>
    <property type="molecule type" value="Genomic_DNA"/>
</dbReference>
<evidence type="ECO:0000313" key="2">
    <source>
        <dbReference type="EMBL" id="AGF78557.1"/>
    </source>
</evidence>
<feature type="transmembrane region" description="Helical" evidence="1">
    <location>
        <begin position="139"/>
        <end position="158"/>
    </location>
</feature>
<organism evidence="2 3">
    <name type="scientific">Desulfocapsa sulfexigens (strain DSM 10523 / SB164P1)</name>
    <dbReference type="NCBI Taxonomy" id="1167006"/>
    <lineage>
        <taxon>Bacteria</taxon>
        <taxon>Pseudomonadati</taxon>
        <taxon>Thermodesulfobacteriota</taxon>
        <taxon>Desulfobulbia</taxon>
        <taxon>Desulfobulbales</taxon>
        <taxon>Desulfocapsaceae</taxon>
        <taxon>Desulfocapsa</taxon>
    </lineage>
</organism>
<dbReference type="Proteomes" id="UP000011721">
    <property type="component" value="Chromosome"/>
</dbReference>
<dbReference type="OrthoDB" id="5443342at2"/>
<feature type="transmembrane region" description="Helical" evidence="1">
    <location>
        <begin position="292"/>
        <end position="315"/>
    </location>
</feature>
<dbReference type="RefSeq" id="WP_015404248.1">
    <property type="nucleotide sequence ID" value="NC_020304.1"/>
</dbReference>
<evidence type="ECO:0008006" key="4">
    <source>
        <dbReference type="Google" id="ProtNLM"/>
    </source>
</evidence>
<feature type="transmembrane region" description="Helical" evidence="1">
    <location>
        <begin position="387"/>
        <end position="407"/>
    </location>
</feature>
<name>M1PA95_DESSD</name>
<keyword evidence="1" id="KW-1133">Transmembrane helix</keyword>
<reference evidence="3" key="1">
    <citation type="journal article" date="2013" name="Stand. Genomic Sci.">
        <title>Complete genome sequence of Desulfocapsa sulfexigens, a marine deltaproteobacterium specialized in disproportionating inorganic sulfur compounds.</title>
        <authorList>
            <person name="Finster K.W."/>
            <person name="Kjeldsen K.U."/>
            <person name="Kube M."/>
            <person name="Reinhardt R."/>
            <person name="Mussmann M."/>
            <person name="Amann R."/>
            <person name="Schreiber L."/>
        </authorList>
    </citation>
    <scope>NUCLEOTIDE SEQUENCE [LARGE SCALE GENOMIC DNA]</scope>
    <source>
        <strain evidence="3">DSM 10523 / SB164P1</strain>
    </source>
</reference>
<keyword evidence="3" id="KW-1185">Reference proteome</keyword>
<proteinExistence type="predicted"/>
<feature type="transmembrane region" description="Helical" evidence="1">
    <location>
        <begin position="327"/>
        <end position="346"/>
    </location>
</feature>
<evidence type="ECO:0000313" key="3">
    <source>
        <dbReference type="Proteomes" id="UP000011721"/>
    </source>
</evidence>
<feature type="transmembrane region" description="Helical" evidence="1">
    <location>
        <begin position="113"/>
        <end position="132"/>
    </location>
</feature>
<dbReference type="STRING" id="1167006.UWK_02007"/>
<keyword evidence="1" id="KW-0472">Membrane</keyword>
<feature type="transmembrane region" description="Helical" evidence="1">
    <location>
        <begin position="358"/>
        <end position="375"/>
    </location>
</feature>
<dbReference type="eggNOG" id="ENOG502Z8V5">
    <property type="taxonomic scope" value="Bacteria"/>
</dbReference>
<evidence type="ECO:0000256" key="1">
    <source>
        <dbReference type="SAM" id="Phobius"/>
    </source>
</evidence>
<feature type="transmembrane region" description="Helical" evidence="1">
    <location>
        <begin position="216"/>
        <end position="237"/>
    </location>
</feature>
<gene>
    <name evidence="2" type="ordered locus">UWK_02007</name>
</gene>